<dbReference type="AlphaFoldDB" id="A0A8J7MCV9"/>
<dbReference type="SMART" id="SM00345">
    <property type="entry name" value="HTH_GNTR"/>
    <property type="match status" value="1"/>
</dbReference>
<keyword evidence="3" id="KW-0804">Transcription</keyword>
<comment type="caution">
    <text evidence="5">The sequence shown here is derived from an EMBL/GenBank/DDBJ whole genome shotgun (WGS) entry which is preliminary data.</text>
</comment>
<proteinExistence type="predicted"/>
<name>A0A8J7MCV9_9BACT</name>
<dbReference type="InterPro" id="IPR036388">
    <property type="entry name" value="WH-like_DNA-bd_sf"/>
</dbReference>
<dbReference type="InterPro" id="IPR036390">
    <property type="entry name" value="WH_DNA-bd_sf"/>
</dbReference>
<dbReference type="PANTHER" id="PTHR38445:SF9">
    <property type="entry name" value="HTH-TYPE TRANSCRIPTIONAL REPRESSOR YTRA"/>
    <property type="match status" value="1"/>
</dbReference>
<dbReference type="EMBL" id="JAENIM010000020">
    <property type="protein sequence ID" value="MBK1790231.1"/>
    <property type="molecule type" value="Genomic_DNA"/>
</dbReference>
<keyword evidence="2" id="KW-0238">DNA-binding</keyword>
<evidence type="ECO:0000313" key="5">
    <source>
        <dbReference type="EMBL" id="MBK1790231.1"/>
    </source>
</evidence>
<dbReference type="PANTHER" id="PTHR38445">
    <property type="entry name" value="HTH-TYPE TRANSCRIPTIONAL REPRESSOR YTRA"/>
    <property type="match status" value="1"/>
</dbReference>
<accession>A0A8J7MCV9</accession>
<dbReference type="Pfam" id="PF00392">
    <property type="entry name" value="GntR"/>
    <property type="match status" value="1"/>
</dbReference>
<gene>
    <name evidence="5" type="ORF">JIN82_03565</name>
</gene>
<feature type="domain" description="HTH gntR-type" evidence="4">
    <location>
        <begin position="15"/>
        <end position="83"/>
    </location>
</feature>
<protein>
    <submittedName>
        <fullName evidence="5">GntR family transcriptional regulator</fullName>
    </submittedName>
</protein>
<evidence type="ECO:0000313" key="6">
    <source>
        <dbReference type="Proteomes" id="UP000624703"/>
    </source>
</evidence>
<dbReference type="Gene3D" id="1.10.10.10">
    <property type="entry name" value="Winged helix-like DNA-binding domain superfamily/Winged helix DNA-binding domain"/>
    <property type="match status" value="1"/>
</dbReference>
<sequence length="131" mass="14435">MPPLPHLQINPATGVPAYRQIMEQIAAYRSSGVLPAGSQLPSIRSLAKQLAVNPGTIVKAYNELEHAGIAVSQKGKGFFVTAIEQIASRKQRENELSESCQLLVQQASQLDIPFDRLIQLIQIEIKHHDKT</sequence>
<keyword evidence="6" id="KW-1185">Reference proteome</keyword>
<organism evidence="5 6">
    <name type="scientific">Persicirhabdus sediminis</name>
    <dbReference type="NCBI Taxonomy" id="454144"/>
    <lineage>
        <taxon>Bacteria</taxon>
        <taxon>Pseudomonadati</taxon>
        <taxon>Verrucomicrobiota</taxon>
        <taxon>Verrucomicrobiia</taxon>
        <taxon>Verrucomicrobiales</taxon>
        <taxon>Verrucomicrobiaceae</taxon>
        <taxon>Persicirhabdus</taxon>
    </lineage>
</organism>
<evidence type="ECO:0000259" key="4">
    <source>
        <dbReference type="PROSITE" id="PS50949"/>
    </source>
</evidence>
<keyword evidence="1" id="KW-0805">Transcription regulation</keyword>
<dbReference type="Proteomes" id="UP000624703">
    <property type="component" value="Unassembled WGS sequence"/>
</dbReference>
<dbReference type="GO" id="GO:0003677">
    <property type="term" value="F:DNA binding"/>
    <property type="evidence" value="ECO:0007669"/>
    <property type="project" value="UniProtKB-KW"/>
</dbReference>
<evidence type="ECO:0000256" key="2">
    <source>
        <dbReference type="ARBA" id="ARBA00023125"/>
    </source>
</evidence>
<dbReference type="GO" id="GO:0003700">
    <property type="term" value="F:DNA-binding transcription factor activity"/>
    <property type="evidence" value="ECO:0007669"/>
    <property type="project" value="InterPro"/>
</dbReference>
<dbReference type="PROSITE" id="PS50949">
    <property type="entry name" value="HTH_GNTR"/>
    <property type="match status" value="1"/>
</dbReference>
<dbReference type="SUPFAM" id="SSF46785">
    <property type="entry name" value="Winged helix' DNA-binding domain"/>
    <property type="match status" value="1"/>
</dbReference>
<evidence type="ECO:0000256" key="3">
    <source>
        <dbReference type="ARBA" id="ARBA00023163"/>
    </source>
</evidence>
<dbReference type="CDD" id="cd07377">
    <property type="entry name" value="WHTH_GntR"/>
    <property type="match status" value="1"/>
</dbReference>
<reference evidence="5" key="1">
    <citation type="submission" date="2021-01" db="EMBL/GenBank/DDBJ databases">
        <title>Modified the classification status of verrucomicrobia.</title>
        <authorList>
            <person name="Feng X."/>
        </authorList>
    </citation>
    <scope>NUCLEOTIDE SEQUENCE</scope>
    <source>
        <strain evidence="5">_KCTC 22039</strain>
    </source>
</reference>
<evidence type="ECO:0000256" key="1">
    <source>
        <dbReference type="ARBA" id="ARBA00023015"/>
    </source>
</evidence>
<dbReference type="InterPro" id="IPR000524">
    <property type="entry name" value="Tscrpt_reg_HTH_GntR"/>
</dbReference>